<dbReference type="InterPro" id="IPR036942">
    <property type="entry name" value="Beta-barrel_TonB_sf"/>
</dbReference>
<evidence type="ECO:0000256" key="8">
    <source>
        <dbReference type="SAM" id="MobiDB-lite"/>
    </source>
</evidence>
<keyword evidence="5 7" id="KW-0472">Membrane</keyword>
<gene>
    <name evidence="12" type="ORF">N180_07225</name>
</gene>
<evidence type="ECO:0000259" key="11">
    <source>
        <dbReference type="Pfam" id="PF14905"/>
    </source>
</evidence>
<comment type="caution">
    <text evidence="12">The sequence shown here is derived from an EMBL/GenBank/DDBJ whole genome shotgun (WGS) entry which is preliminary data.</text>
</comment>
<name>A0A081PF57_9SPHI</name>
<dbReference type="Pfam" id="PF13620">
    <property type="entry name" value="CarboxypepD_reg"/>
    <property type="match status" value="1"/>
</dbReference>
<dbReference type="PROSITE" id="PS52016">
    <property type="entry name" value="TONB_DEPENDENT_REC_3"/>
    <property type="match status" value="1"/>
</dbReference>
<comment type="subcellular location">
    <subcellularLocation>
        <location evidence="1 7">Cell outer membrane</location>
        <topology evidence="1 7">Multi-pass membrane protein</topology>
    </subcellularLocation>
</comment>
<dbReference type="GO" id="GO:0009279">
    <property type="term" value="C:cell outer membrane"/>
    <property type="evidence" value="ECO:0007669"/>
    <property type="project" value="UniProtKB-SubCell"/>
</dbReference>
<dbReference type="Gene3D" id="2.170.130.10">
    <property type="entry name" value="TonB-dependent receptor, plug domain"/>
    <property type="match status" value="1"/>
</dbReference>
<dbReference type="RefSeq" id="WP_051760029.1">
    <property type="nucleotide sequence ID" value="NZ_JNFF01000074.1"/>
</dbReference>
<organism evidence="12 13">
    <name type="scientific">Pedobacter antarcticus 4BY</name>
    <dbReference type="NCBI Taxonomy" id="1358423"/>
    <lineage>
        <taxon>Bacteria</taxon>
        <taxon>Pseudomonadati</taxon>
        <taxon>Bacteroidota</taxon>
        <taxon>Sphingobacteriia</taxon>
        <taxon>Sphingobacteriales</taxon>
        <taxon>Sphingobacteriaceae</taxon>
        <taxon>Pedobacter</taxon>
    </lineage>
</organism>
<evidence type="ECO:0000259" key="10">
    <source>
        <dbReference type="Pfam" id="PF07715"/>
    </source>
</evidence>
<evidence type="ECO:0000313" key="13">
    <source>
        <dbReference type="Proteomes" id="UP000028007"/>
    </source>
</evidence>
<dbReference type="EMBL" id="JNFF01000074">
    <property type="protein sequence ID" value="KEQ29330.1"/>
    <property type="molecule type" value="Genomic_DNA"/>
</dbReference>
<dbReference type="Pfam" id="PF07715">
    <property type="entry name" value="Plug"/>
    <property type="match status" value="1"/>
</dbReference>
<dbReference type="InterPro" id="IPR039426">
    <property type="entry name" value="TonB-dep_rcpt-like"/>
</dbReference>
<keyword evidence="3 7" id="KW-1134">Transmembrane beta strand</keyword>
<feature type="domain" description="Outer membrane protein beta-barrel" evidence="11">
    <location>
        <begin position="387"/>
        <end position="801"/>
    </location>
</feature>
<comment type="similarity">
    <text evidence="7">Belongs to the TonB-dependent receptor family.</text>
</comment>
<dbReference type="SUPFAM" id="SSF56935">
    <property type="entry name" value="Porins"/>
    <property type="match status" value="1"/>
</dbReference>
<feature type="chain" id="PRO_5001761708" evidence="9">
    <location>
        <begin position="26"/>
        <end position="827"/>
    </location>
</feature>
<evidence type="ECO:0000256" key="6">
    <source>
        <dbReference type="ARBA" id="ARBA00023237"/>
    </source>
</evidence>
<dbReference type="Proteomes" id="UP000028007">
    <property type="component" value="Unassembled WGS sequence"/>
</dbReference>
<accession>A0A081PF57</accession>
<reference evidence="12 13" key="1">
    <citation type="journal article" date="1992" name="Int. J. Syst. Bacteriol.">
        <title>Sphingobacterium antarcticus sp. nov. a Psychrotrophic Bacterium from the Soils of Schirmacher Oasis, Antarctica.</title>
        <authorList>
            <person name="Shivaji S."/>
            <person name="Ray M.K."/>
            <person name="Rao N.S."/>
            <person name="Saiserr L."/>
            <person name="Jagannadham M.V."/>
            <person name="Kumar G.S."/>
            <person name="Reddy G."/>
            <person name="Bhargava P.M."/>
        </authorList>
    </citation>
    <scope>NUCLEOTIDE SEQUENCE [LARGE SCALE GENOMIC DNA]</scope>
    <source>
        <strain evidence="12 13">4BY</strain>
    </source>
</reference>
<dbReference type="InterPro" id="IPR041700">
    <property type="entry name" value="OMP_b-brl_3"/>
</dbReference>
<dbReference type="Gene3D" id="2.40.170.20">
    <property type="entry name" value="TonB-dependent receptor, beta-barrel domain"/>
    <property type="match status" value="1"/>
</dbReference>
<evidence type="ECO:0000256" key="7">
    <source>
        <dbReference type="PROSITE-ProRule" id="PRU01360"/>
    </source>
</evidence>
<feature type="region of interest" description="Disordered" evidence="8">
    <location>
        <begin position="808"/>
        <end position="827"/>
    </location>
</feature>
<dbReference type="SUPFAM" id="SSF49464">
    <property type="entry name" value="Carboxypeptidase regulatory domain-like"/>
    <property type="match status" value="1"/>
</dbReference>
<keyword evidence="9" id="KW-0732">Signal</keyword>
<dbReference type="Pfam" id="PF14905">
    <property type="entry name" value="OMP_b-brl_3"/>
    <property type="match status" value="1"/>
</dbReference>
<keyword evidence="13" id="KW-1185">Reference proteome</keyword>
<evidence type="ECO:0000256" key="4">
    <source>
        <dbReference type="ARBA" id="ARBA00022692"/>
    </source>
</evidence>
<dbReference type="InterPro" id="IPR012910">
    <property type="entry name" value="Plug_dom"/>
</dbReference>
<evidence type="ECO:0000256" key="3">
    <source>
        <dbReference type="ARBA" id="ARBA00022452"/>
    </source>
</evidence>
<dbReference type="InterPro" id="IPR008969">
    <property type="entry name" value="CarboxyPept-like_regulatory"/>
</dbReference>
<dbReference type="PANTHER" id="PTHR40980">
    <property type="entry name" value="PLUG DOMAIN-CONTAINING PROTEIN"/>
    <property type="match status" value="1"/>
</dbReference>
<feature type="domain" description="TonB-dependent receptor plug" evidence="10">
    <location>
        <begin position="148"/>
        <end position="231"/>
    </location>
</feature>
<dbReference type="eggNOG" id="COG4771">
    <property type="taxonomic scope" value="Bacteria"/>
</dbReference>
<keyword evidence="12" id="KW-0675">Receptor</keyword>
<dbReference type="AlphaFoldDB" id="A0A081PF57"/>
<dbReference type="OrthoDB" id="606851at2"/>
<feature type="compositionally biased region" description="Basic and acidic residues" evidence="8">
    <location>
        <begin position="814"/>
        <end position="827"/>
    </location>
</feature>
<proteinExistence type="inferred from homology"/>
<dbReference type="PANTHER" id="PTHR40980:SF4">
    <property type="entry name" value="TONB-DEPENDENT RECEPTOR-LIKE BETA-BARREL DOMAIN-CONTAINING PROTEIN"/>
    <property type="match status" value="1"/>
</dbReference>
<evidence type="ECO:0000256" key="2">
    <source>
        <dbReference type="ARBA" id="ARBA00022448"/>
    </source>
</evidence>
<evidence type="ECO:0000256" key="5">
    <source>
        <dbReference type="ARBA" id="ARBA00023136"/>
    </source>
</evidence>
<keyword evidence="2 7" id="KW-0813">Transport</keyword>
<feature type="signal peptide" evidence="9">
    <location>
        <begin position="1"/>
        <end position="25"/>
    </location>
</feature>
<keyword evidence="6 7" id="KW-0998">Cell outer membrane</keyword>
<evidence type="ECO:0000313" key="12">
    <source>
        <dbReference type="EMBL" id="KEQ29330.1"/>
    </source>
</evidence>
<protein>
    <submittedName>
        <fullName evidence="12">TonB-dependent receptor</fullName>
    </submittedName>
</protein>
<dbReference type="Gene3D" id="2.60.40.1120">
    <property type="entry name" value="Carboxypeptidase-like, regulatory domain"/>
    <property type="match status" value="1"/>
</dbReference>
<keyword evidence="4 7" id="KW-0812">Transmembrane</keyword>
<sequence length="827" mass="91780">MNLSIYKILLFSLILNFFVSSAIQAQNTGNGKLTGKVVDVQNNETVPFASAVVLNNSTKAVVRTAQTDADGNLSIPNLPAGSFTVKISYVGYQTMVKNNVTLVAGKDFNLGTVKMTASKGNVLNEVAITAQKSPIQLGIDKKVFSVEQSLVSEGGSATDLLANVPSVQTDVDGNVSLRGSTGVRVLIDGKPSLIAGGNVAQILQSIPASSIETVEVITNPSSKYDAEGQSGIINIVLKKNAKLGFNGNVALTAGNRDNYNANTSLSFQNKKVNLYGNYSFRRGNRIGGGFNNIEYLQPIGELAFADQLTDSRNTDKSHNVKAGLDYYLTSKDILSFSGGFNIRDNDRTELLDINKYNAQRNPLELSNRTNTNLGSGKSFDTNLDYSHKFKPGEELTFNFGFSKGNNDNFQRYITDLQSLNGIAPGNGERRTNDNEGDNKNYNIQADYNTSIGKTGKLEAGYRSQIRFSDNTTDAQLFDYDLESYRPDLRLTNLFDSKDQVHAIYMNYQNQIGKFGYQFGLRAEDASLVSNSGGYDLNNQLVNATSKIAYKRLYPSIYLTQKMEHEQQIQLSYSRRVNRPRPWDTNPFIDYGDPLNWRRGNPNLLPEDVHAFELGYSKFWPKVTLISSAYVRRTNDLIQRVRSQPDENGVIISTPQNLTKDLSSGLELIAKVDVLKAWNFTANVNVYHSKIDAVPAYDIAGNSGFSWNSNLTNNFVLPYGITLQLRGEYTSSQVLAQGRRKSMYTFDGGAKYDFPGKKASLGLNVRDIFNTRQFGMVTNDGRSIVDFERYMTGPMGNITFSYRFGQTTFQKKQKKPEQVDNRPDEGQF</sequence>
<dbReference type="InterPro" id="IPR037066">
    <property type="entry name" value="Plug_dom_sf"/>
</dbReference>
<evidence type="ECO:0000256" key="9">
    <source>
        <dbReference type="SAM" id="SignalP"/>
    </source>
</evidence>
<evidence type="ECO:0000256" key="1">
    <source>
        <dbReference type="ARBA" id="ARBA00004571"/>
    </source>
</evidence>